<evidence type="ECO:0000313" key="2">
    <source>
        <dbReference type="Proteomes" id="UP000702544"/>
    </source>
</evidence>
<proteinExistence type="predicted"/>
<comment type="caution">
    <text evidence="1">The sequence shown here is derived from an EMBL/GenBank/DDBJ whole genome shotgun (WGS) entry which is preliminary data.</text>
</comment>
<dbReference type="EMBL" id="JAACAK010000046">
    <property type="protein sequence ID" value="NIR74640.1"/>
    <property type="molecule type" value="Genomic_DNA"/>
</dbReference>
<sequence>MLSFLLPLYACGPDRPEGRAPRLEYAEEIGPHVAFLQDQHTDPIDYVMGLFDSHDIVILCERAHPEITQYELIRDLASDPRFINRVGHIFTELGGSNLQSRLDAVFATGGLSDPELAERLLPIYRDLSYYPIWDNYNFYWFIEQLYRLNESLASDRHVRLHLSDMPFDWSGMNGARYEEFKSGLGRRDRVMAEQITAGYRALLASADAHEKALVIMNFRHAFNDFAFDDGTRGDNVGRYLFEAFPGRVANVMLNSIAVLVGSTDQRPVLQPIQGGKWDAAFRVMGDASLGFDFNGSPFGADQFDYFPFNTQTVSYADVFTGFVFHRPLDAHLFVDNVPRLLADHFLDEYRRRLRIAGTPETEIEARARSASGLDTSSYENLPDMSAMISSWVK</sequence>
<accession>A0AAE5CBN2</accession>
<protein>
    <submittedName>
        <fullName evidence="1">Uncharacterized protein</fullName>
    </submittedName>
</protein>
<evidence type="ECO:0000313" key="1">
    <source>
        <dbReference type="EMBL" id="NIR74640.1"/>
    </source>
</evidence>
<name>A0AAE5CBN2_9BACT</name>
<dbReference type="Proteomes" id="UP000702544">
    <property type="component" value="Unassembled WGS sequence"/>
</dbReference>
<dbReference type="AlphaFoldDB" id="A0AAE5CBN2"/>
<gene>
    <name evidence="1" type="ORF">GWO12_05950</name>
</gene>
<organism evidence="1 2">
    <name type="scientific">Candidatus Kutchimonas denitrificans</name>
    <dbReference type="NCBI Taxonomy" id="3056748"/>
    <lineage>
        <taxon>Bacteria</taxon>
        <taxon>Pseudomonadati</taxon>
        <taxon>Gemmatimonadota</taxon>
        <taxon>Gemmatimonadia</taxon>
        <taxon>Candidatus Palauibacterales</taxon>
        <taxon>Candidatus Palauibacteraceae</taxon>
        <taxon>Candidatus Kutchimonas</taxon>
    </lineage>
</organism>
<reference evidence="1 2" key="1">
    <citation type="submission" date="2020-01" db="EMBL/GenBank/DDBJ databases">
        <title>Genomes assembled from Gulf of Kutch pelagic sediment metagenomes.</title>
        <authorList>
            <person name="Chandrashekar M."/>
            <person name="Mahajan M.S."/>
            <person name="Dave K.J."/>
            <person name="Vatsa P."/>
            <person name="Nathani N.M."/>
        </authorList>
    </citation>
    <scope>NUCLEOTIDE SEQUENCE [LARGE SCALE GENOMIC DNA]</scope>
    <source>
        <strain evidence="1">KS3-K002</strain>
    </source>
</reference>